<organism evidence="2 3">
    <name type="scientific">Ephemerocybe angulata</name>
    <dbReference type="NCBI Taxonomy" id="980116"/>
    <lineage>
        <taxon>Eukaryota</taxon>
        <taxon>Fungi</taxon>
        <taxon>Dikarya</taxon>
        <taxon>Basidiomycota</taxon>
        <taxon>Agaricomycotina</taxon>
        <taxon>Agaricomycetes</taxon>
        <taxon>Agaricomycetidae</taxon>
        <taxon>Agaricales</taxon>
        <taxon>Agaricineae</taxon>
        <taxon>Psathyrellaceae</taxon>
        <taxon>Ephemerocybe</taxon>
    </lineage>
</organism>
<sequence length="305" mass="32990">MHLKSILSAAVLFSSFFAAFAVDTTPVDLHELMAEAGVTGGESEYDEAAYIRYLNAKNELLPTPTRRDEGAEYVESLSNAQRLAKGLPLKAPARRQPSRIWNRDAAASPLPRETVTGRAALYNQNGERVFYVNRNLNTAGFTSLTTDVDNALTLSVSFDTLQPVFAKIQVTMLNLATSGFPLLSLIQGRDDTNTDMTAGSFHYTYLGGAAEPGSGPGSTGSSTIGNTYTDRTGLSRAAQTDIWTYDPATTVLAPTWINSNNDNVEIPFYSQSNGIYGLKDSDAFHTRYPGAPVIGPFTLKLEPIV</sequence>
<dbReference type="OrthoDB" id="4584900at2759"/>
<accession>A0A8H6I0E0</accession>
<protein>
    <submittedName>
        <fullName evidence="2">Uncharacterized protein</fullName>
    </submittedName>
</protein>
<gene>
    <name evidence="2" type="ORF">DFP72DRAFT_893874</name>
</gene>
<dbReference type="Proteomes" id="UP000521943">
    <property type="component" value="Unassembled WGS sequence"/>
</dbReference>
<name>A0A8H6I0E0_9AGAR</name>
<evidence type="ECO:0000313" key="2">
    <source>
        <dbReference type="EMBL" id="KAF6756326.1"/>
    </source>
</evidence>
<proteinExistence type="predicted"/>
<comment type="caution">
    <text evidence="2">The sequence shown here is derived from an EMBL/GenBank/DDBJ whole genome shotgun (WGS) entry which is preliminary data.</text>
</comment>
<reference evidence="2 3" key="1">
    <citation type="submission" date="2020-07" db="EMBL/GenBank/DDBJ databases">
        <title>Comparative genomics of pyrophilous fungi reveals a link between fire events and developmental genes.</title>
        <authorList>
            <consortium name="DOE Joint Genome Institute"/>
            <person name="Steindorff A.S."/>
            <person name="Carver A."/>
            <person name="Calhoun S."/>
            <person name="Stillman K."/>
            <person name="Liu H."/>
            <person name="Lipzen A."/>
            <person name="Pangilinan J."/>
            <person name="Labutti K."/>
            <person name="Bruns T.D."/>
            <person name="Grigoriev I.V."/>
        </authorList>
    </citation>
    <scope>NUCLEOTIDE SEQUENCE [LARGE SCALE GENOMIC DNA]</scope>
    <source>
        <strain evidence="2 3">CBS 144469</strain>
    </source>
</reference>
<dbReference type="AlphaFoldDB" id="A0A8H6I0E0"/>
<keyword evidence="3" id="KW-1185">Reference proteome</keyword>
<feature type="signal peptide" evidence="1">
    <location>
        <begin position="1"/>
        <end position="21"/>
    </location>
</feature>
<keyword evidence="1" id="KW-0732">Signal</keyword>
<evidence type="ECO:0000256" key="1">
    <source>
        <dbReference type="SAM" id="SignalP"/>
    </source>
</evidence>
<feature type="chain" id="PRO_5034656348" evidence="1">
    <location>
        <begin position="22"/>
        <end position="305"/>
    </location>
</feature>
<evidence type="ECO:0000313" key="3">
    <source>
        <dbReference type="Proteomes" id="UP000521943"/>
    </source>
</evidence>
<dbReference type="EMBL" id="JACGCI010000026">
    <property type="protein sequence ID" value="KAF6756326.1"/>
    <property type="molecule type" value="Genomic_DNA"/>
</dbReference>